<proteinExistence type="predicted"/>
<sequence>MVRSIVKANAIMYKGELLEGIEEDTLFSPNCAKIEVKTQSLTTKTANDHEDNLKIINFYICSRDRGHVTFVDEGLKMRFGVDVDPTVFFRQTFFHKC</sequence>
<evidence type="ECO:0000313" key="1">
    <source>
        <dbReference type="Proteomes" id="UP000887565"/>
    </source>
</evidence>
<reference evidence="2" key="1">
    <citation type="submission" date="2022-11" db="UniProtKB">
        <authorList>
            <consortium name="WormBaseParasite"/>
        </authorList>
    </citation>
    <scope>IDENTIFICATION</scope>
</reference>
<dbReference type="Proteomes" id="UP000887565">
    <property type="component" value="Unplaced"/>
</dbReference>
<dbReference type="AlphaFoldDB" id="A0A915I5W4"/>
<organism evidence="1 2">
    <name type="scientific">Romanomermis culicivorax</name>
    <name type="common">Nematode worm</name>
    <dbReference type="NCBI Taxonomy" id="13658"/>
    <lineage>
        <taxon>Eukaryota</taxon>
        <taxon>Metazoa</taxon>
        <taxon>Ecdysozoa</taxon>
        <taxon>Nematoda</taxon>
        <taxon>Enoplea</taxon>
        <taxon>Dorylaimia</taxon>
        <taxon>Mermithida</taxon>
        <taxon>Mermithoidea</taxon>
        <taxon>Mermithidae</taxon>
        <taxon>Romanomermis</taxon>
    </lineage>
</organism>
<protein>
    <submittedName>
        <fullName evidence="2">Uncharacterized protein</fullName>
    </submittedName>
</protein>
<keyword evidence="1" id="KW-1185">Reference proteome</keyword>
<dbReference type="WBParaSite" id="nRc.2.0.1.t09524-RA">
    <property type="protein sequence ID" value="nRc.2.0.1.t09524-RA"/>
    <property type="gene ID" value="nRc.2.0.1.g09524"/>
</dbReference>
<name>A0A915I5W4_ROMCU</name>
<evidence type="ECO:0000313" key="2">
    <source>
        <dbReference type="WBParaSite" id="nRc.2.0.1.t09524-RA"/>
    </source>
</evidence>
<accession>A0A915I5W4</accession>